<name>A0ABM1F2J8_PRICU</name>
<evidence type="ECO:0000256" key="2">
    <source>
        <dbReference type="ARBA" id="ARBA00022692"/>
    </source>
</evidence>
<keyword evidence="3 7" id="KW-1133">Transmembrane helix</keyword>
<evidence type="ECO:0000313" key="9">
    <source>
        <dbReference type="Proteomes" id="UP000695022"/>
    </source>
</evidence>
<feature type="transmembrane region" description="Helical" evidence="7">
    <location>
        <begin position="41"/>
        <end position="65"/>
    </location>
</feature>
<organism evidence="9 10">
    <name type="scientific">Priapulus caudatus</name>
    <name type="common">Priapulid worm</name>
    <dbReference type="NCBI Taxonomy" id="37621"/>
    <lineage>
        <taxon>Eukaryota</taxon>
        <taxon>Metazoa</taxon>
        <taxon>Ecdysozoa</taxon>
        <taxon>Scalidophora</taxon>
        <taxon>Priapulida</taxon>
        <taxon>Priapulimorpha</taxon>
        <taxon>Priapulimorphida</taxon>
        <taxon>Priapulidae</taxon>
        <taxon>Priapulus</taxon>
    </lineage>
</organism>
<dbReference type="GeneID" id="106818483"/>
<dbReference type="InterPro" id="IPR000276">
    <property type="entry name" value="GPCR_Rhodpsn"/>
</dbReference>
<feature type="region of interest" description="Disordered" evidence="6">
    <location>
        <begin position="365"/>
        <end position="385"/>
    </location>
</feature>
<dbReference type="PROSITE" id="PS50262">
    <property type="entry name" value="G_PROTEIN_RECEP_F1_2"/>
    <property type="match status" value="1"/>
</dbReference>
<keyword evidence="5" id="KW-0807">Transducer</keyword>
<dbReference type="InterPro" id="IPR053093">
    <property type="entry name" value="GPCR-like"/>
</dbReference>
<reference evidence="10" key="1">
    <citation type="submission" date="2025-08" db="UniProtKB">
        <authorList>
            <consortium name="RefSeq"/>
        </authorList>
    </citation>
    <scope>IDENTIFICATION</scope>
</reference>
<proteinExistence type="inferred from homology"/>
<feature type="transmembrane region" description="Helical" evidence="7">
    <location>
        <begin position="160"/>
        <end position="177"/>
    </location>
</feature>
<evidence type="ECO:0000256" key="5">
    <source>
        <dbReference type="RuleBase" id="RU000688"/>
    </source>
</evidence>
<dbReference type="InterPro" id="IPR017452">
    <property type="entry name" value="GPCR_Rhodpsn_7TM"/>
</dbReference>
<sequence>MADWTAASGNETWYGNATSPTSDTSLRDLAAGYDADLLTFWLYHICAPVVVALGLVGNTLNLAVLWCSKDLVFVPYVYLRALAIADFCAMPVYSAYLFFALSPTASERVPAVALYLAHAHMPIFNSLMGASSLLVMAVTLDRWWAICHPLRALSWRTPRVVAAASAGLFAAAFLIHVPECFQYRVVALGGVGGANTTLYVLQWNHELHESVWYGVVWPWCEAIVCRVLPVVCVIVLNPLILRAFRAGLRNRKTLSPTISARKERRERAEQRHLAALLTMLSATFVVCTVPMTTLTLVDRMVPQERRERFAFYPGLSHVANIVELVNVSVNFYLYSVSNTNFRKACLSVFAPWCRPLRGFARRPTFTSSDRRSGSMVSHVSVSRTDTTARGRQSVVAASLRQKAVADGGAPPLAIESYC</sequence>
<accession>A0ABM1F2J8</accession>
<evidence type="ECO:0000313" key="10">
    <source>
        <dbReference type="RefSeq" id="XP_014678669.1"/>
    </source>
</evidence>
<evidence type="ECO:0000256" key="1">
    <source>
        <dbReference type="ARBA" id="ARBA00004370"/>
    </source>
</evidence>
<comment type="subcellular location">
    <subcellularLocation>
        <location evidence="1">Membrane</location>
    </subcellularLocation>
</comment>
<dbReference type="Proteomes" id="UP000695022">
    <property type="component" value="Unplaced"/>
</dbReference>
<feature type="transmembrane region" description="Helical" evidence="7">
    <location>
        <begin position="309"/>
        <end position="333"/>
    </location>
</feature>
<dbReference type="Pfam" id="PF00001">
    <property type="entry name" value="7tm_1"/>
    <property type="match status" value="1"/>
</dbReference>
<keyword evidence="5" id="KW-0297">G-protein coupled receptor</keyword>
<feature type="transmembrane region" description="Helical" evidence="7">
    <location>
        <begin position="273"/>
        <end position="297"/>
    </location>
</feature>
<dbReference type="RefSeq" id="XP_014678669.1">
    <property type="nucleotide sequence ID" value="XM_014823183.1"/>
</dbReference>
<dbReference type="PROSITE" id="PS00237">
    <property type="entry name" value="G_PROTEIN_RECEP_F1_1"/>
    <property type="match status" value="1"/>
</dbReference>
<evidence type="ECO:0000256" key="7">
    <source>
        <dbReference type="SAM" id="Phobius"/>
    </source>
</evidence>
<gene>
    <name evidence="10" type="primary">LOC106818483</name>
</gene>
<keyword evidence="4 7" id="KW-0472">Membrane</keyword>
<dbReference type="CDD" id="cd14978">
    <property type="entry name" value="7tmA_FMRFamide_R-like"/>
    <property type="match status" value="1"/>
</dbReference>
<feature type="compositionally biased region" description="Polar residues" evidence="6">
    <location>
        <begin position="374"/>
        <end position="385"/>
    </location>
</feature>
<dbReference type="PANTHER" id="PTHR47760:SF1">
    <property type="entry name" value="G-PROTEIN COUPLED RECEPTORS FAMILY 1 PROFILE DOMAIN-CONTAINING PROTEIN"/>
    <property type="match status" value="1"/>
</dbReference>
<dbReference type="Gene3D" id="1.20.1070.10">
    <property type="entry name" value="Rhodopsin 7-helix transmembrane proteins"/>
    <property type="match status" value="1"/>
</dbReference>
<evidence type="ECO:0000256" key="6">
    <source>
        <dbReference type="SAM" id="MobiDB-lite"/>
    </source>
</evidence>
<dbReference type="SUPFAM" id="SSF81321">
    <property type="entry name" value="Family A G protein-coupled receptor-like"/>
    <property type="match status" value="1"/>
</dbReference>
<feature type="transmembrane region" description="Helical" evidence="7">
    <location>
        <begin position="77"/>
        <end position="99"/>
    </location>
</feature>
<protein>
    <submittedName>
        <fullName evidence="10">Probable G-protein coupled receptor AH9.1</fullName>
    </submittedName>
</protein>
<dbReference type="PANTHER" id="PTHR47760">
    <property type="entry name" value="G-PROTEIN COUPLED RECEPTOR B0563.6-LIKE PROTEIN-RELATED"/>
    <property type="match status" value="1"/>
</dbReference>
<evidence type="ECO:0000256" key="3">
    <source>
        <dbReference type="ARBA" id="ARBA00022989"/>
    </source>
</evidence>
<feature type="transmembrane region" description="Helical" evidence="7">
    <location>
        <begin position="216"/>
        <end position="241"/>
    </location>
</feature>
<feature type="transmembrane region" description="Helical" evidence="7">
    <location>
        <begin position="119"/>
        <end position="140"/>
    </location>
</feature>
<dbReference type="PRINTS" id="PR00237">
    <property type="entry name" value="GPCRRHODOPSN"/>
</dbReference>
<evidence type="ECO:0000259" key="8">
    <source>
        <dbReference type="PROSITE" id="PS50262"/>
    </source>
</evidence>
<keyword evidence="5 10" id="KW-0675">Receptor</keyword>
<keyword evidence="9" id="KW-1185">Reference proteome</keyword>
<evidence type="ECO:0000256" key="4">
    <source>
        <dbReference type="ARBA" id="ARBA00023136"/>
    </source>
</evidence>
<comment type="similarity">
    <text evidence="5">Belongs to the G-protein coupled receptor 1 family.</text>
</comment>
<keyword evidence="2 5" id="KW-0812">Transmembrane</keyword>
<feature type="domain" description="G-protein coupled receptors family 1 profile" evidence="8">
    <location>
        <begin position="57"/>
        <end position="334"/>
    </location>
</feature>